<dbReference type="Proteomes" id="UP000481858">
    <property type="component" value="Unassembled WGS sequence"/>
</dbReference>
<keyword evidence="3" id="KW-0560">Oxidoreductase</keyword>
<dbReference type="AlphaFoldDB" id="A0A7C8MRX9"/>
<reference evidence="5 6" key="1">
    <citation type="submission" date="2019-12" db="EMBL/GenBank/DDBJ databases">
        <title>Draft genome sequence of the ascomycete Xylaria multiplex DSM 110363.</title>
        <authorList>
            <person name="Buettner E."/>
            <person name="Kellner H."/>
        </authorList>
    </citation>
    <scope>NUCLEOTIDE SEQUENCE [LARGE SCALE GENOMIC DNA]</scope>
    <source>
        <strain evidence="5 6">DSM 110363</strain>
    </source>
</reference>
<dbReference type="InterPro" id="IPR023753">
    <property type="entry name" value="FAD/NAD-binding_dom"/>
</dbReference>
<proteinExistence type="inferred from homology"/>
<gene>
    <name evidence="5" type="ORF">GQX73_g6331</name>
</gene>
<dbReference type="OrthoDB" id="10260355at2759"/>
<evidence type="ECO:0000256" key="3">
    <source>
        <dbReference type="ARBA" id="ARBA00023002"/>
    </source>
</evidence>
<feature type="domain" description="FAD/NAD(P)-binding" evidence="4">
    <location>
        <begin position="6"/>
        <end position="293"/>
    </location>
</feature>
<keyword evidence="2" id="KW-0285">Flavoprotein</keyword>
<name>A0A7C8MRX9_9PEZI</name>
<accession>A0A7C8MRX9</accession>
<dbReference type="EMBL" id="WUBL01000071">
    <property type="protein sequence ID" value="KAF2967233.1"/>
    <property type="molecule type" value="Genomic_DNA"/>
</dbReference>
<organism evidence="5 6">
    <name type="scientific">Xylaria multiplex</name>
    <dbReference type="NCBI Taxonomy" id="323545"/>
    <lineage>
        <taxon>Eukaryota</taxon>
        <taxon>Fungi</taxon>
        <taxon>Dikarya</taxon>
        <taxon>Ascomycota</taxon>
        <taxon>Pezizomycotina</taxon>
        <taxon>Sordariomycetes</taxon>
        <taxon>Xylariomycetidae</taxon>
        <taxon>Xylariales</taxon>
        <taxon>Xylariaceae</taxon>
        <taxon>Xylaria</taxon>
    </lineage>
</organism>
<evidence type="ECO:0000313" key="6">
    <source>
        <dbReference type="Proteomes" id="UP000481858"/>
    </source>
</evidence>
<dbReference type="InParanoid" id="A0A7C8MRX9"/>
<comment type="caution">
    <text evidence="5">The sequence shown here is derived from an EMBL/GenBank/DDBJ whole genome shotgun (WGS) entry which is preliminary data.</text>
</comment>
<dbReference type="GO" id="GO:0097237">
    <property type="term" value="P:cellular response to toxic substance"/>
    <property type="evidence" value="ECO:0007669"/>
    <property type="project" value="UniProtKB-ARBA"/>
</dbReference>
<dbReference type="Pfam" id="PF07992">
    <property type="entry name" value="Pyr_redox_2"/>
    <property type="match status" value="1"/>
</dbReference>
<evidence type="ECO:0000313" key="5">
    <source>
        <dbReference type="EMBL" id="KAF2967233.1"/>
    </source>
</evidence>
<evidence type="ECO:0000259" key="4">
    <source>
        <dbReference type="Pfam" id="PF07992"/>
    </source>
</evidence>
<comment type="similarity">
    <text evidence="1">Belongs to the class-II pyridine nucleotide-disulfide oxidoreductase family.</text>
</comment>
<dbReference type="GO" id="GO:0016491">
    <property type="term" value="F:oxidoreductase activity"/>
    <property type="evidence" value="ECO:0007669"/>
    <property type="project" value="UniProtKB-KW"/>
</dbReference>
<evidence type="ECO:0000256" key="2">
    <source>
        <dbReference type="ARBA" id="ARBA00022630"/>
    </source>
</evidence>
<evidence type="ECO:0000256" key="1">
    <source>
        <dbReference type="ARBA" id="ARBA00009333"/>
    </source>
</evidence>
<dbReference type="Gene3D" id="3.50.50.60">
    <property type="entry name" value="FAD/NAD(P)-binding domain"/>
    <property type="match status" value="2"/>
</dbReference>
<sequence length="315" mass="34133">MADFIDVAVIGGGPAGLTAAATLARQLHTAVVFDSKTYRNAKASHMHMVPGWENKNPQEFRSSTKVDIISNYSSIQFADIAVSKIEKKSDAHFTLLDADNKEWNFRKIILAVGSSDTYPDIEGYADLWTKRIFHCLFCHGYEDRGASSVGVLGVFPVVIPALVIHMAENAAQLSDTVTIYTQGNNELTAQLQPVAGSKFHIETRQIKRLIDNPGSRSIMVEFDDGTQKEEKFLVHNPLTSVQGPFADQLGITLTPMGDIQADAPAHQTSVRGVFAAGDCITPYKVIPGAISSGCNAAVAASTQLQAEKYGQTPMF</sequence>
<dbReference type="PANTHER" id="PTHR48105">
    <property type="entry name" value="THIOREDOXIN REDUCTASE 1-RELATED-RELATED"/>
    <property type="match status" value="1"/>
</dbReference>
<dbReference type="PRINTS" id="PR00469">
    <property type="entry name" value="PNDRDTASEII"/>
</dbReference>
<dbReference type="InterPro" id="IPR050097">
    <property type="entry name" value="Ferredoxin-NADP_redctase_2"/>
</dbReference>
<dbReference type="InterPro" id="IPR036188">
    <property type="entry name" value="FAD/NAD-bd_sf"/>
</dbReference>
<dbReference type="SUPFAM" id="SSF51905">
    <property type="entry name" value="FAD/NAD(P)-binding domain"/>
    <property type="match status" value="1"/>
</dbReference>
<keyword evidence="6" id="KW-1185">Reference proteome</keyword>
<protein>
    <recommendedName>
        <fullName evidence="4">FAD/NAD(P)-binding domain-containing protein</fullName>
    </recommendedName>
</protein>
<dbReference type="PRINTS" id="PR00368">
    <property type="entry name" value="FADPNR"/>
</dbReference>